<evidence type="ECO:0000256" key="5">
    <source>
        <dbReference type="ARBA" id="ARBA00022989"/>
    </source>
</evidence>
<evidence type="ECO:0000256" key="6">
    <source>
        <dbReference type="ARBA" id="ARBA00023136"/>
    </source>
</evidence>
<dbReference type="SUPFAM" id="SSF161098">
    <property type="entry name" value="MetI-like"/>
    <property type="match status" value="1"/>
</dbReference>
<dbReference type="OrthoDB" id="9805855at2"/>
<feature type="transmembrane region" description="Helical" evidence="7">
    <location>
        <begin position="134"/>
        <end position="157"/>
    </location>
</feature>
<keyword evidence="2 7" id="KW-0813">Transport</keyword>
<evidence type="ECO:0000256" key="3">
    <source>
        <dbReference type="ARBA" id="ARBA00022475"/>
    </source>
</evidence>
<dbReference type="InterPro" id="IPR045621">
    <property type="entry name" value="BPD_transp_1_N"/>
</dbReference>
<keyword evidence="10" id="KW-1185">Reference proteome</keyword>
<dbReference type="CDD" id="cd06261">
    <property type="entry name" value="TM_PBP2"/>
    <property type="match status" value="1"/>
</dbReference>
<keyword evidence="6 7" id="KW-0472">Membrane</keyword>
<evidence type="ECO:0000256" key="1">
    <source>
        <dbReference type="ARBA" id="ARBA00004651"/>
    </source>
</evidence>
<dbReference type="InterPro" id="IPR000515">
    <property type="entry name" value="MetI-like"/>
</dbReference>
<dbReference type="Proteomes" id="UP000236919">
    <property type="component" value="Unassembled WGS sequence"/>
</dbReference>
<dbReference type="Gene3D" id="1.10.3720.10">
    <property type="entry name" value="MetI-like"/>
    <property type="match status" value="1"/>
</dbReference>
<dbReference type="GO" id="GO:0005886">
    <property type="term" value="C:plasma membrane"/>
    <property type="evidence" value="ECO:0007669"/>
    <property type="project" value="UniProtKB-SubCell"/>
</dbReference>
<evidence type="ECO:0000259" key="8">
    <source>
        <dbReference type="PROSITE" id="PS50928"/>
    </source>
</evidence>
<organism evidence="9 10">
    <name type="scientific">Bosea psychrotolerans</name>
    <dbReference type="NCBI Taxonomy" id="1871628"/>
    <lineage>
        <taxon>Bacteria</taxon>
        <taxon>Pseudomonadati</taxon>
        <taxon>Pseudomonadota</taxon>
        <taxon>Alphaproteobacteria</taxon>
        <taxon>Hyphomicrobiales</taxon>
        <taxon>Boseaceae</taxon>
        <taxon>Bosea</taxon>
    </lineage>
</organism>
<dbReference type="GO" id="GO:0055085">
    <property type="term" value="P:transmembrane transport"/>
    <property type="evidence" value="ECO:0007669"/>
    <property type="project" value="InterPro"/>
</dbReference>
<reference evidence="9 10" key="1">
    <citation type="submission" date="2018-01" db="EMBL/GenBank/DDBJ databases">
        <title>Genomic Encyclopedia of Type Strains, Phase III (KMG-III): the genomes of soil and plant-associated and newly described type strains.</title>
        <authorList>
            <person name="Whitman W."/>
        </authorList>
    </citation>
    <scope>NUCLEOTIDE SEQUENCE [LARGE SCALE GENOMIC DNA]</scope>
    <source>
        <strain evidence="9 10">1131</strain>
    </source>
</reference>
<evidence type="ECO:0000313" key="9">
    <source>
        <dbReference type="EMBL" id="POR49982.1"/>
    </source>
</evidence>
<dbReference type="InterPro" id="IPR035906">
    <property type="entry name" value="MetI-like_sf"/>
</dbReference>
<dbReference type="RefSeq" id="WP_103719368.1">
    <property type="nucleotide sequence ID" value="NZ_PQFZ01000010.1"/>
</dbReference>
<evidence type="ECO:0000256" key="2">
    <source>
        <dbReference type="ARBA" id="ARBA00022448"/>
    </source>
</evidence>
<keyword evidence="4 7" id="KW-0812">Transmembrane</keyword>
<evidence type="ECO:0000256" key="4">
    <source>
        <dbReference type="ARBA" id="ARBA00022692"/>
    </source>
</evidence>
<name>A0A2S4M5L2_9HYPH</name>
<feature type="domain" description="ABC transmembrane type-1" evidence="8">
    <location>
        <begin position="95"/>
        <end position="300"/>
    </location>
</feature>
<gene>
    <name evidence="9" type="ORF">CYD53_110100</name>
</gene>
<feature type="transmembrane region" description="Helical" evidence="7">
    <location>
        <begin position="282"/>
        <end position="307"/>
    </location>
</feature>
<dbReference type="Pfam" id="PF19300">
    <property type="entry name" value="BPD_transp_1_N"/>
    <property type="match status" value="1"/>
</dbReference>
<feature type="transmembrane region" description="Helical" evidence="7">
    <location>
        <begin position="177"/>
        <end position="197"/>
    </location>
</feature>
<comment type="similarity">
    <text evidence="7">Belongs to the binding-protein-dependent transport system permease family.</text>
</comment>
<keyword evidence="3" id="KW-1003">Cell membrane</keyword>
<dbReference type="PROSITE" id="PS50928">
    <property type="entry name" value="ABC_TM1"/>
    <property type="match status" value="1"/>
</dbReference>
<proteinExistence type="inferred from homology"/>
<sequence length="313" mass="33719">MFGYILRRLLATIPVLGIVAVLVFLMLRLTPGDPAAVIAGDNATTAQIEAIRAKLGLDQPIITQFGIWAGNLLHGNLGESFFFKKTIGELILGRIEPTLSLAVATMLIAVCVAIPLGVLAAYKHGSWIDRIVMGFSVLGFSVPVFVIGYLLIYVFAITLGWLPVQGYQPISGGFGGFIQRLILPSVTLSVIYIALIARMTRASVLEVLSEDYIRTARAKGQVERKILFRHALKNAAVPIVTVVGIGIALLIGGVVVTESVFAIPGLGRLTVDAVLARDYPTIQAVILLFSVVYVAINLGIDLAYCLFDPRIKY</sequence>
<feature type="transmembrane region" description="Helical" evidence="7">
    <location>
        <begin position="99"/>
        <end position="122"/>
    </location>
</feature>
<comment type="subcellular location">
    <subcellularLocation>
        <location evidence="1 7">Cell membrane</location>
        <topology evidence="1 7">Multi-pass membrane protein</topology>
    </subcellularLocation>
</comment>
<keyword evidence="5 7" id="KW-1133">Transmembrane helix</keyword>
<dbReference type="AlphaFoldDB" id="A0A2S4M5L2"/>
<evidence type="ECO:0000313" key="10">
    <source>
        <dbReference type="Proteomes" id="UP000236919"/>
    </source>
</evidence>
<dbReference type="PANTHER" id="PTHR43163:SF3">
    <property type="entry name" value="PEPTIDE ABC TRANSPORTER PERMEASE PROTEIN"/>
    <property type="match status" value="1"/>
</dbReference>
<dbReference type="EMBL" id="PQFZ01000010">
    <property type="protein sequence ID" value="POR49982.1"/>
    <property type="molecule type" value="Genomic_DNA"/>
</dbReference>
<dbReference type="Pfam" id="PF00528">
    <property type="entry name" value="BPD_transp_1"/>
    <property type="match status" value="1"/>
</dbReference>
<accession>A0A2S4M5L2</accession>
<comment type="caution">
    <text evidence="9">The sequence shown here is derived from an EMBL/GenBank/DDBJ whole genome shotgun (WGS) entry which is preliminary data.</text>
</comment>
<feature type="transmembrane region" description="Helical" evidence="7">
    <location>
        <begin position="9"/>
        <end position="27"/>
    </location>
</feature>
<dbReference type="PANTHER" id="PTHR43163">
    <property type="entry name" value="DIPEPTIDE TRANSPORT SYSTEM PERMEASE PROTEIN DPPB-RELATED"/>
    <property type="match status" value="1"/>
</dbReference>
<feature type="transmembrane region" description="Helical" evidence="7">
    <location>
        <begin position="235"/>
        <end position="262"/>
    </location>
</feature>
<protein>
    <submittedName>
        <fullName evidence="9">Peptide/nickel transport system permease protein</fullName>
    </submittedName>
</protein>
<evidence type="ECO:0000256" key="7">
    <source>
        <dbReference type="RuleBase" id="RU363032"/>
    </source>
</evidence>